<dbReference type="EMBL" id="ADVG01000004">
    <property type="protein sequence ID" value="EFH80971.1"/>
    <property type="molecule type" value="Genomic_DNA"/>
</dbReference>
<name>D6U2K7_KTERA</name>
<dbReference type="AlphaFoldDB" id="D6U2K7"/>
<keyword evidence="3" id="KW-1185">Reference proteome</keyword>
<organism evidence="2 3">
    <name type="scientific">Ktedonobacter racemifer DSM 44963</name>
    <dbReference type="NCBI Taxonomy" id="485913"/>
    <lineage>
        <taxon>Bacteria</taxon>
        <taxon>Bacillati</taxon>
        <taxon>Chloroflexota</taxon>
        <taxon>Ktedonobacteria</taxon>
        <taxon>Ktedonobacterales</taxon>
        <taxon>Ktedonobacteraceae</taxon>
        <taxon>Ktedonobacter</taxon>
    </lineage>
</organism>
<dbReference type="RefSeq" id="WP_007918077.1">
    <property type="nucleotide sequence ID" value="NZ_ADVG01000004.1"/>
</dbReference>
<accession>D6U2K7</accession>
<comment type="caution">
    <text evidence="2">The sequence shown here is derived from an EMBL/GenBank/DDBJ whole genome shotgun (WGS) entry which is preliminary data.</text>
</comment>
<evidence type="ECO:0000256" key="1">
    <source>
        <dbReference type="SAM" id="MobiDB-lite"/>
    </source>
</evidence>
<feature type="compositionally biased region" description="Basic and acidic residues" evidence="1">
    <location>
        <begin position="50"/>
        <end position="60"/>
    </location>
</feature>
<evidence type="ECO:0000313" key="2">
    <source>
        <dbReference type="EMBL" id="EFH80971.1"/>
    </source>
</evidence>
<sequence>MQREIDWQRATLLRKRLEATAEQLTLRRDAIPVIDGQSRKEEDEGGSQEAVKETHESPAK</sequence>
<reference evidence="2 3" key="1">
    <citation type="journal article" date="2011" name="Stand. Genomic Sci.">
        <title>Non-contiguous finished genome sequence and contextual data of the filamentous soil bacterium Ktedonobacter racemifer type strain (SOSP1-21).</title>
        <authorList>
            <person name="Chang Y.J."/>
            <person name="Land M."/>
            <person name="Hauser L."/>
            <person name="Chertkov O."/>
            <person name="Del Rio T.G."/>
            <person name="Nolan M."/>
            <person name="Copeland A."/>
            <person name="Tice H."/>
            <person name="Cheng J.F."/>
            <person name="Lucas S."/>
            <person name="Han C."/>
            <person name="Goodwin L."/>
            <person name="Pitluck S."/>
            <person name="Ivanova N."/>
            <person name="Ovchinikova G."/>
            <person name="Pati A."/>
            <person name="Chen A."/>
            <person name="Palaniappan K."/>
            <person name="Mavromatis K."/>
            <person name="Liolios K."/>
            <person name="Brettin T."/>
            <person name="Fiebig A."/>
            <person name="Rohde M."/>
            <person name="Abt B."/>
            <person name="Goker M."/>
            <person name="Detter J.C."/>
            <person name="Woyke T."/>
            <person name="Bristow J."/>
            <person name="Eisen J.A."/>
            <person name="Markowitz V."/>
            <person name="Hugenholtz P."/>
            <person name="Kyrpides N.C."/>
            <person name="Klenk H.P."/>
            <person name="Lapidus A."/>
        </authorList>
    </citation>
    <scope>NUCLEOTIDE SEQUENCE [LARGE SCALE GENOMIC DNA]</scope>
    <source>
        <strain evidence="3">DSM 44963</strain>
    </source>
</reference>
<dbReference type="Proteomes" id="UP000004508">
    <property type="component" value="Unassembled WGS sequence"/>
</dbReference>
<proteinExistence type="predicted"/>
<gene>
    <name evidence="2" type="ORF">Krac_1618</name>
</gene>
<feature type="region of interest" description="Disordered" evidence="1">
    <location>
        <begin position="31"/>
        <end position="60"/>
    </location>
</feature>
<dbReference type="InParanoid" id="D6U2K7"/>
<protein>
    <submittedName>
        <fullName evidence="2">Uncharacterized protein</fullName>
    </submittedName>
</protein>
<evidence type="ECO:0000313" key="3">
    <source>
        <dbReference type="Proteomes" id="UP000004508"/>
    </source>
</evidence>